<dbReference type="AlphaFoldDB" id="A0A517R2K5"/>
<dbReference type="KEGG" id="svp:Pan189_24810"/>
<dbReference type="RefSeq" id="WP_145364143.1">
    <property type="nucleotide sequence ID" value="NZ_CP036268.1"/>
</dbReference>
<dbReference type="Proteomes" id="UP000317318">
    <property type="component" value="Chromosome"/>
</dbReference>
<dbReference type="OrthoDB" id="285651at2"/>
<organism evidence="3 4">
    <name type="scientific">Stratiformator vulcanicus</name>
    <dbReference type="NCBI Taxonomy" id="2527980"/>
    <lineage>
        <taxon>Bacteria</taxon>
        <taxon>Pseudomonadati</taxon>
        <taxon>Planctomycetota</taxon>
        <taxon>Planctomycetia</taxon>
        <taxon>Planctomycetales</taxon>
        <taxon>Planctomycetaceae</taxon>
        <taxon>Stratiformator</taxon>
    </lineage>
</organism>
<dbReference type="PANTHER" id="PTHR30093">
    <property type="entry name" value="GENERAL SECRETION PATHWAY PROTEIN G"/>
    <property type="match status" value="1"/>
</dbReference>
<keyword evidence="4" id="KW-1185">Reference proteome</keyword>
<accession>A0A517R2K5</accession>
<dbReference type="Pfam" id="PF07596">
    <property type="entry name" value="SBP_bac_10"/>
    <property type="match status" value="1"/>
</dbReference>
<dbReference type="InterPro" id="IPR011453">
    <property type="entry name" value="DUF1559"/>
</dbReference>
<evidence type="ECO:0000259" key="2">
    <source>
        <dbReference type="Pfam" id="PF07596"/>
    </source>
</evidence>
<evidence type="ECO:0000256" key="1">
    <source>
        <dbReference type="SAM" id="Phobius"/>
    </source>
</evidence>
<keyword evidence="1" id="KW-0472">Membrane</keyword>
<keyword evidence="1" id="KW-0812">Transmembrane</keyword>
<feature type="transmembrane region" description="Helical" evidence="1">
    <location>
        <begin position="23"/>
        <end position="44"/>
    </location>
</feature>
<protein>
    <recommendedName>
        <fullName evidence="2">DUF1559 domain-containing protein</fullName>
    </recommendedName>
</protein>
<dbReference type="PANTHER" id="PTHR30093:SF2">
    <property type="entry name" value="TYPE II SECRETION SYSTEM PROTEIN H"/>
    <property type="match status" value="1"/>
</dbReference>
<sequence length="265" mass="29097">MAKKPNIDSARPIEPSNFRNAKWAIRLGLIALLIPSLCFAVFQFCSYTNLMLARVDCGNTTRVLGLALHHYYDEFDSFPPAVTFGPDGRPWHSWRALILKSALELGYLEPRFANYRLDESWDSPHNLMLGLECPKLFRCAADRGPAGCASRFAIVGPNTIFPPDGAVSIADVTDGLSNTIVLIEHSDSGIGWTEPRDVDYDADAVSKSGWAGAGLRSRHETGRLIDGDGFVLLSDGSPRFVSGAGDSETVRRWLLRNDGERVGEL</sequence>
<name>A0A517R2K5_9PLAN</name>
<reference evidence="3 4" key="1">
    <citation type="submission" date="2019-02" db="EMBL/GenBank/DDBJ databases">
        <title>Deep-cultivation of Planctomycetes and their phenomic and genomic characterization uncovers novel biology.</title>
        <authorList>
            <person name="Wiegand S."/>
            <person name="Jogler M."/>
            <person name="Boedeker C."/>
            <person name="Pinto D."/>
            <person name="Vollmers J."/>
            <person name="Rivas-Marin E."/>
            <person name="Kohn T."/>
            <person name="Peeters S.H."/>
            <person name="Heuer A."/>
            <person name="Rast P."/>
            <person name="Oberbeckmann S."/>
            <person name="Bunk B."/>
            <person name="Jeske O."/>
            <person name="Meyerdierks A."/>
            <person name="Storesund J.E."/>
            <person name="Kallscheuer N."/>
            <person name="Luecker S."/>
            <person name="Lage O.M."/>
            <person name="Pohl T."/>
            <person name="Merkel B.J."/>
            <person name="Hornburger P."/>
            <person name="Mueller R.-W."/>
            <person name="Bruemmer F."/>
            <person name="Labrenz M."/>
            <person name="Spormann A.M."/>
            <person name="Op den Camp H."/>
            <person name="Overmann J."/>
            <person name="Amann R."/>
            <person name="Jetten M.S.M."/>
            <person name="Mascher T."/>
            <person name="Medema M.H."/>
            <person name="Devos D.P."/>
            <person name="Kaster A.-K."/>
            <person name="Ovreas L."/>
            <person name="Rohde M."/>
            <person name="Galperin M.Y."/>
            <person name="Jogler C."/>
        </authorList>
    </citation>
    <scope>NUCLEOTIDE SEQUENCE [LARGE SCALE GENOMIC DNA]</scope>
    <source>
        <strain evidence="3 4">Pan189</strain>
    </source>
</reference>
<keyword evidence="1" id="KW-1133">Transmembrane helix</keyword>
<evidence type="ECO:0000313" key="4">
    <source>
        <dbReference type="Proteomes" id="UP000317318"/>
    </source>
</evidence>
<gene>
    <name evidence="3" type="ORF">Pan189_24810</name>
</gene>
<evidence type="ECO:0000313" key="3">
    <source>
        <dbReference type="EMBL" id="QDT38091.1"/>
    </source>
</evidence>
<proteinExistence type="predicted"/>
<dbReference type="EMBL" id="CP036268">
    <property type="protein sequence ID" value="QDT38091.1"/>
    <property type="molecule type" value="Genomic_DNA"/>
</dbReference>
<feature type="domain" description="DUF1559" evidence="2">
    <location>
        <begin position="54"/>
        <end position="143"/>
    </location>
</feature>